<dbReference type="EMBL" id="JAGTJS010000023">
    <property type="protein sequence ID" value="KAH7237373.1"/>
    <property type="molecule type" value="Genomic_DNA"/>
</dbReference>
<protein>
    <submittedName>
        <fullName evidence="1">Uncharacterized protein</fullName>
    </submittedName>
</protein>
<dbReference type="OrthoDB" id="5048414at2759"/>
<name>A0A9P9JUE9_FUSSL</name>
<evidence type="ECO:0000313" key="1">
    <source>
        <dbReference type="EMBL" id="KAH7237373.1"/>
    </source>
</evidence>
<keyword evidence="2" id="KW-1185">Reference proteome</keyword>
<gene>
    <name evidence="1" type="ORF">B0J15DRAFT_554247</name>
</gene>
<comment type="caution">
    <text evidence="1">The sequence shown here is derived from an EMBL/GenBank/DDBJ whole genome shotgun (WGS) entry which is preliminary data.</text>
</comment>
<dbReference type="AlphaFoldDB" id="A0A9P9JUE9"/>
<sequence>MAHKGLVVHFLDDEDYEADDEFEVVDYLSYDEMVDLEWLDHNTVADLFMLFPLGCVAIDQLGRVQPGSHAL</sequence>
<reference evidence="1" key="1">
    <citation type="journal article" date="2021" name="Nat. Commun.">
        <title>Genetic determinants of endophytism in the Arabidopsis root mycobiome.</title>
        <authorList>
            <person name="Mesny F."/>
            <person name="Miyauchi S."/>
            <person name="Thiergart T."/>
            <person name="Pickel B."/>
            <person name="Atanasova L."/>
            <person name="Karlsson M."/>
            <person name="Huettel B."/>
            <person name="Barry K.W."/>
            <person name="Haridas S."/>
            <person name="Chen C."/>
            <person name="Bauer D."/>
            <person name="Andreopoulos W."/>
            <person name="Pangilinan J."/>
            <person name="LaButti K."/>
            <person name="Riley R."/>
            <person name="Lipzen A."/>
            <person name="Clum A."/>
            <person name="Drula E."/>
            <person name="Henrissat B."/>
            <person name="Kohler A."/>
            <person name="Grigoriev I.V."/>
            <person name="Martin F.M."/>
            <person name="Hacquard S."/>
        </authorList>
    </citation>
    <scope>NUCLEOTIDE SEQUENCE</scope>
    <source>
        <strain evidence="1">FSSC 5 MPI-SDFR-AT-0091</strain>
    </source>
</reference>
<organism evidence="1 2">
    <name type="scientific">Fusarium solani</name>
    <name type="common">Filamentous fungus</name>
    <dbReference type="NCBI Taxonomy" id="169388"/>
    <lineage>
        <taxon>Eukaryota</taxon>
        <taxon>Fungi</taxon>
        <taxon>Dikarya</taxon>
        <taxon>Ascomycota</taxon>
        <taxon>Pezizomycotina</taxon>
        <taxon>Sordariomycetes</taxon>
        <taxon>Hypocreomycetidae</taxon>
        <taxon>Hypocreales</taxon>
        <taxon>Nectriaceae</taxon>
        <taxon>Fusarium</taxon>
        <taxon>Fusarium solani species complex</taxon>
    </lineage>
</organism>
<proteinExistence type="predicted"/>
<dbReference type="Proteomes" id="UP000736672">
    <property type="component" value="Unassembled WGS sequence"/>
</dbReference>
<evidence type="ECO:0000313" key="2">
    <source>
        <dbReference type="Proteomes" id="UP000736672"/>
    </source>
</evidence>
<accession>A0A9P9JUE9</accession>